<name>A0A4S8L5G0_DENBC</name>
<sequence>MMDSRLLHFYLAIHFLLVLLLCGLSDSLGPTLVTYFDTPSSAILSDPRILMAAALLFLSAGFMILAIVTMRYFPPTSSLFQQNFSLETILAVGSPILGHALSSDSITSRLSLVYLILFIFALLFYSLIVERMFMALIISDSSQPQCDFSNLYHNIALRDALLSLSRLIAGIQQLVVYIQQFVVYTSRLVADVVIDGLGWMQRFLRLWHIVWEDMGMLVVKTGTSLFNEST</sequence>
<reference evidence="3 4" key="1">
    <citation type="journal article" date="2019" name="Nat. Ecol. Evol.">
        <title>Megaphylogeny resolves global patterns of mushroom evolution.</title>
        <authorList>
            <person name="Varga T."/>
            <person name="Krizsan K."/>
            <person name="Foldi C."/>
            <person name="Dima B."/>
            <person name="Sanchez-Garcia M."/>
            <person name="Sanchez-Ramirez S."/>
            <person name="Szollosi G.J."/>
            <person name="Szarkandi J.G."/>
            <person name="Papp V."/>
            <person name="Albert L."/>
            <person name="Andreopoulos W."/>
            <person name="Angelini C."/>
            <person name="Antonin V."/>
            <person name="Barry K.W."/>
            <person name="Bougher N.L."/>
            <person name="Buchanan P."/>
            <person name="Buyck B."/>
            <person name="Bense V."/>
            <person name="Catcheside P."/>
            <person name="Chovatia M."/>
            <person name="Cooper J."/>
            <person name="Damon W."/>
            <person name="Desjardin D."/>
            <person name="Finy P."/>
            <person name="Geml J."/>
            <person name="Haridas S."/>
            <person name="Hughes K."/>
            <person name="Justo A."/>
            <person name="Karasinski D."/>
            <person name="Kautmanova I."/>
            <person name="Kiss B."/>
            <person name="Kocsube S."/>
            <person name="Kotiranta H."/>
            <person name="LaButti K.M."/>
            <person name="Lechner B.E."/>
            <person name="Liimatainen K."/>
            <person name="Lipzen A."/>
            <person name="Lukacs Z."/>
            <person name="Mihaltcheva S."/>
            <person name="Morgado L.N."/>
            <person name="Niskanen T."/>
            <person name="Noordeloos M.E."/>
            <person name="Ohm R.A."/>
            <person name="Ortiz-Santana B."/>
            <person name="Ovrebo C."/>
            <person name="Racz N."/>
            <person name="Riley R."/>
            <person name="Savchenko A."/>
            <person name="Shiryaev A."/>
            <person name="Soop K."/>
            <person name="Spirin V."/>
            <person name="Szebenyi C."/>
            <person name="Tomsovsky M."/>
            <person name="Tulloss R.E."/>
            <person name="Uehling J."/>
            <person name="Grigoriev I.V."/>
            <person name="Vagvolgyi C."/>
            <person name="Papp T."/>
            <person name="Martin F.M."/>
            <person name="Miettinen O."/>
            <person name="Hibbett D.S."/>
            <person name="Nagy L.G."/>
        </authorList>
    </citation>
    <scope>NUCLEOTIDE SEQUENCE [LARGE SCALE GENOMIC DNA]</scope>
    <source>
        <strain evidence="3 4">CBS 962.96</strain>
    </source>
</reference>
<keyword evidence="1" id="KW-0472">Membrane</keyword>
<keyword evidence="1" id="KW-0812">Transmembrane</keyword>
<dbReference type="EMBL" id="ML179638">
    <property type="protein sequence ID" value="THU83837.1"/>
    <property type="molecule type" value="Genomic_DNA"/>
</dbReference>
<keyword evidence="1" id="KW-1133">Transmembrane helix</keyword>
<dbReference type="Proteomes" id="UP000297245">
    <property type="component" value="Unassembled WGS sequence"/>
</dbReference>
<feature type="signal peptide" evidence="2">
    <location>
        <begin position="1"/>
        <end position="27"/>
    </location>
</feature>
<accession>A0A4S8L5G0</accession>
<gene>
    <name evidence="3" type="ORF">K435DRAFT_870897</name>
</gene>
<evidence type="ECO:0000313" key="4">
    <source>
        <dbReference type="Proteomes" id="UP000297245"/>
    </source>
</evidence>
<organism evidence="3 4">
    <name type="scientific">Dendrothele bispora (strain CBS 962.96)</name>
    <dbReference type="NCBI Taxonomy" id="1314807"/>
    <lineage>
        <taxon>Eukaryota</taxon>
        <taxon>Fungi</taxon>
        <taxon>Dikarya</taxon>
        <taxon>Basidiomycota</taxon>
        <taxon>Agaricomycotina</taxon>
        <taxon>Agaricomycetes</taxon>
        <taxon>Agaricomycetidae</taxon>
        <taxon>Agaricales</taxon>
        <taxon>Agaricales incertae sedis</taxon>
        <taxon>Dendrothele</taxon>
    </lineage>
</organism>
<keyword evidence="4" id="KW-1185">Reference proteome</keyword>
<evidence type="ECO:0000256" key="1">
    <source>
        <dbReference type="SAM" id="Phobius"/>
    </source>
</evidence>
<feature type="transmembrane region" description="Helical" evidence="1">
    <location>
        <begin position="49"/>
        <end position="72"/>
    </location>
</feature>
<proteinExistence type="predicted"/>
<keyword evidence="2" id="KW-0732">Signal</keyword>
<evidence type="ECO:0000313" key="3">
    <source>
        <dbReference type="EMBL" id="THU83837.1"/>
    </source>
</evidence>
<feature type="chain" id="PRO_5020701890" evidence="2">
    <location>
        <begin position="28"/>
        <end position="230"/>
    </location>
</feature>
<evidence type="ECO:0000256" key="2">
    <source>
        <dbReference type="SAM" id="SignalP"/>
    </source>
</evidence>
<protein>
    <submittedName>
        <fullName evidence="3">Uncharacterized protein</fullName>
    </submittedName>
</protein>
<dbReference type="AlphaFoldDB" id="A0A4S8L5G0"/>
<feature type="transmembrane region" description="Helical" evidence="1">
    <location>
        <begin position="108"/>
        <end position="128"/>
    </location>
</feature>